<feature type="region of interest" description="Disordered" evidence="1">
    <location>
        <begin position="122"/>
        <end position="143"/>
    </location>
</feature>
<name>A0AAD7IRI0_9AGAR</name>
<feature type="compositionally biased region" description="Basic residues" evidence="1">
    <location>
        <begin position="606"/>
        <end position="616"/>
    </location>
</feature>
<organism evidence="2 3">
    <name type="scientific">Mycena metata</name>
    <dbReference type="NCBI Taxonomy" id="1033252"/>
    <lineage>
        <taxon>Eukaryota</taxon>
        <taxon>Fungi</taxon>
        <taxon>Dikarya</taxon>
        <taxon>Basidiomycota</taxon>
        <taxon>Agaricomycotina</taxon>
        <taxon>Agaricomycetes</taxon>
        <taxon>Agaricomycetidae</taxon>
        <taxon>Agaricales</taxon>
        <taxon>Marasmiineae</taxon>
        <taxon>Mycenaceae</taxon>
        <taxon>Mycena</taxon>
    </lineage>
</organism>
<dbReference type="Proteomes" id="UP001215598">
    <property type="component" value="Unassembled WGS sequence"/>
</dbReference>
<feature type="compositionally biased region" description="Basic residues" evidence="1">
    <location>
        <begin position="461"/>
        <end position="478"/>
    </location>
</feature>
<feature type="region of interest" description="Disordered" evidence="1">
    <location>
        <begin position="1"/>
        <end position="107"/>
    </location>
</feature>
<accession>A0AAD7IRI0</accession>
<evidence type="ECO:0000313" key="2">
    <source>
        <dbReference type="EMBL" id="KAJ7748994.1"/>
    </source>
</evidence>
<feature type="compositionally biased region" description="Basic residues" evidence="1">
    <location>
        <begin position="546"/>
        <end position="557"/>
    </location>
</feature>
<gene>
    <name evidence="2" type="ORF">B0H16DRAFT_1725379</name>
</gene>
<feature type="compositionally biased region" description="Basic residues" evidence="1">
    <location>
        <begin position="569"/>
        <end position="580"/>
    </location>
</feature>
<feature type="compositionally biased region" description="Acidic residues" evidence="1">
    <location>
        <begin position="679"/>
        <end position="688"/>
    </location>
</feature>
<keyword evidence="3" id="KW-1185">Reference proteome</keyword>
<sequence>MTRHLLPPAPTTPLRPRLRRPPTSPTTTPPRRGTRGTSRLRPAPTSLTTRHLLPPAPTTRRLLPPRTNNTPPAPPCTNDKPLDDDAAKGDKGDNAAGKRSAPSIVANPHAVPGAALILDGASWSARNPDDPAQPPPKQQKKVELTEAEKAELRLKRELKAKAKEAYQDEIAAFEKEMTDRAEELAKRFEKKPANVKQDLRGKTSLAHQRSATLHNAKLWRFSKEINADREPGEKIKPPELQRLLKEAPEYQDMTEEEEALLLQEHAEHKGVKKSGTRLNNAASSRDCSAFARRIEIEATLLYRRTGALAFLTIGRSDVNDTIHPLVVGAPEAMEYFPRVLHTTNEQFALRFDNWGCNKDAVGVDLTYSRLRRECTMMITDGLERKVNKRVEMRYKDYDRFILDHGFELQGWPESVEFMCPSDLGTVERLRPLYDALISGSCRWERLTPEKRKEIEAALPSKPKKTSGKKSGKAASSKRKRDDDDDDDEVDEDSDDGRAKPKKRRRTNLKDYTTEERADHKRKMERDKKARQRKKLREEGKEEQEKPKKKSSGTKKRTRSEDSDDEPPAKKSKSSVKRKIVSRPTIDDTDDDANANEGYSPDEKAKALKRLSRRRGASARLPSPAPNKNYALLKSLAADSRKKGASASKSTSTSKSGSTSKSVSTSKLPKSLSTIFNEYEGSEEEEESS</sequence>
<evidence type="ECO:0000313" key="3">
    <source>
        <dbReference type="Proteomes" id="UP001215598"/>
    </source>
</evidence>
<comment type="caution">
    <text evidence="2">The sequence shown here is derived from an EMBL/GenBank/DDBJ whole genome shotgun (WGS) entry which is preliminary data.</text>
</comment>
<feature type="compositionally biased region" description="Low complexity" evidence="1">
    <location>
        <begin position="29"/>
        <end position="70"/>
    </location>
</feature>
<feature type="compositionally biased region" description="Low complexity" evidence="1">
    <location>
        <begin position="644"/>
        <end position="673"/>
    </location>
</feature>
<feature type="compositionally biased region" description="Basic and acidic residues" evidence="1">
    <location>
        <begin position="80"/>
        <end position="93"/>
    </location>
</feature>
<feature type="compositionally biased region" description="Acidic residues" evidence="1">
    <location>
        <begin position="482"/>
        <end position="494"/>
    </location>
</feature>
<proteinExistence type="predicted"/>
<feature type="compositionally biased region" description="Basic and acidic residues" evidence="1">
    <location>
        <begin position="535"/>
        <end position="545"/>
    </location>
</feature>
<feature type="region of interest" description="Disordered" evidence="1">
    <location>
        <begin position="454"/>
        <end position="688"/>
    </location>
</feature>
<feature type="compositionally biased region" description="Basic and acidic residues" evidence="1">
    <location>
        <begin position="507"/>
        <end position="527"/>
    </location>
</feature>
<dbReference type="EMBL" id="JARKIB010000071">
    <property type="protein sequence ID" value="KAJ7748994.1"/>
    <property type="molecule type" value="Genomic_DNA"/>
</dbReference>
<reference evidence="2" key="1">
    <citation type="submission" date="2023-03" db="EMBL/GenBank/DDBJ databases">
        <title>Massive genome expansion in bonnet fungi (Mycena s.s.) driven by repeated elements and novel gene families across ecological guilds.</title>
        <authorList>
            <consortium name="Lawrence Berkeley National Laboratory"/>
            <person name="Harder C.B."/>
            <person name="Miyauchi S."/>
            <person name="Viragh M."/>
            <person name="Kuo A."/>
            <person name="Thoen E."/>
            <person name="Andreopoulos B."/>
            <person name="Lu D."/>
            <person name="Skrede I."/>
            <person name="Drula E."/>
            <person name="Henrissat B."/>
            <person name="Morin E."/>
            <person name="Kohler A."/>
            <person name="Barry K."/>
            <person name="LaButti K."/>
            <person name="Morin E."/>
            <person name="Salamov A."/>
            <person name="Lipzen A."/>
            <person name="Mereny Z."/>
            <person name="Hegedus B."/>
            <person name="Baldrian P."/>
            <person name="Stursova M."/>
            <person name="Weitz H."/>
            <person name="Taylor A."/>
            <person name="Grigoriev I.V."/>
            <person name="Nagy L.G."/>
            <person name="Martin F."/>
            <person name="Kauserud H."/>
        </authorList>
    </citation>
    <scope>NUCLEOTIDE SEQUENCE</scope>
    <source>
        <strain evidence="2">CBHHK182m</strain>
    </source>
</reference>
<protein>
    <submittedName>
        <fullName evidence="2">Uncharacterized protein</fullName>
    </submittedName>
</protein>
<evidence type="ECO:0000256" key="1">
    <source>
        <dbReference type="SAM" id="MobiDB-lite"/>
    </source>
</evidence>
<dbReference type="AlphaFoldDB" id="A0AAD7IRI0"/>